<protein>
    <submittedName>
        <fullName evidence="1">Uncharacterized protein</fullName>
    </submittedName>
</protein>
<evidence type="ECO:0000313" key="2">
    <source>
        <dbReference type="Proteomes" id="UP001152799"/>
    </source>
</evidence>
<dbReference type="Proteomes" id="UP001152799">
    <property type="component" value="Chromosome 7"/>
</dbReference>
<proteinExistence type="predicted"/>
<dbReference type="AlphaFoldDB" id="A0A9N9MVH7"/>
<keyword evidence="2" id="KW-1185">Reference proteome</keyword>
<organism evidence="1 2">
    <name type="scientific">Ceutorhynchus assimilis</name>
    <name type="common">cabbage seed weevil</name>
    <dbReference type="NCBI Taxonomy" id="467358"/>
    <lineage>
        <taxon>Eukaryota</taxon>
        <taxon>Metazoa</taxon>
        <taxon>Ecdysozoa</taxon>
        <taxon>Arthropoda</taxon>
        <taxon>Hexapoda</taxon>
        <taxon>Insecta</taxon>
        <taxon>Pterygota</taxon>
        <taxon>Neoptera</taxon>
        <taxon>Endopterygota</taxon>
        <taxon>Coleoptera</taxon>
        <taxon>Polyphaga</taxon>
        <taxon>Cucujiformia</taxon>
        <taxon>Curculionidae</taxon>
        <taxon>Ceutorhynchinae</taxon>
        <taxon>Ceutorhynchus</taxon>
    </lineage>
</organism>
<dbReference type="OrthoDB" id="6753017at2759"/>
<name>A0A9N9MVH7_9CUCU</name>
<gene>
    <name evidence="1" type="ORF">CEUTPL_LOCUS11784</name>
</gene>
<dbReference type="EMBL" id="OU892283">
    <property type="protein sequence ID" value="CAG9771348.1"/>
    <property type="molecule type" value="Genomic_DNA"/>
</dbReference>
<sequence>MTGKIMFSGELLTQGILLQLKVYTTLTVISILYLTHESGGLVVGRPYKKYVFIATEQIQCCIEQNKDSEISLENLMEIVSGKKPTIETVKSKLKEIYGGQILIGGSYYDAIMLKLSAIYHPQEPPPTDTFTQFIFDNNADFNVVTLDGLNTYHSMGGILCITPAGSVPVGKEIKKLTNAPTTTQTETL</sequence>
<reference evidence="1" key="1">
    <citation type="submission" date="2022-01" db="EMBL/GenBank/DDBJ databases">
        <authorList>
            <person name="King R."/>
        </authorList>
    </citation>
    <scope>NUCLEOTIDE SEQUENCE</scope>
</reference>
<accession>A0A9N9MVH7</accession>
<evidence type="ECO:0000313" key="1">
    <source>
        <dbReference type="EMBL" id="CAG9771348.1"/>
    </source>
</evidence>